<feature type="compositionally biased region" description="Basic and acidic residues" evidence="1">
    <location>
        <begin position="590"/>
        <end position="604"/>
    </location>
</feature>
<feature type="compositionally biased region" description="Polar residues" evidence="1">
    <location>
        <begin position="403"/>
        <end position="412"/>
    </location>
</feature>
<feature type="region of interest" description="Disordered" evidence="1">
    <location>
        <begin position="494"/>
        <end position="516"/>
    </location>
</feature>
<feature type="region of interest" description="Disordered" evidence="1">
    <location>
        <begin position="586"/>
        <end position="634"/>
    </location>
</feature>
<name>A0A086KY92_TOXGO</name>
<organism evidence="2 3">
    <name type="scientific">Toxoplasma gondii p89</name>
    <dbReference type="NCBI Taxonomy" id="943119"/>
    <lineage>
        <taxon>Eukaryota</taxon>
        <taxon>Sar</taxon>
        <taxon>Alveolata</taxon>
        <taxon>Apicomplexa</taxon>
        <taxon>Conoidasida</taxon>
        <taxon>Coccidia</taxon>
        <taxon>Eucoccidiorida</taxon>
        <taxon>Eimeriorina</taxon>
        <taxon>Sarcocystidae</taxon>
        <taxon>Toxoplasma</taxon>
    </lineage>
</organism>
<feature type="compositionally biased region" description="Low complexity" evidence="1">
    <location>
        <begin position="84"/>
        <end position="99"/>
    </location>
</feature>
<feature type="region of interest" description="Disordered" evidence="1">
    <location>
        <begin position="49"/>
        <end position="101"/>
    </location>
</feature>
<dbReference type="EMBL" id="AEYI02000443">
    <property type="protein sequence ID" value="KFG49360.1"/>
    <property type="molecule type" value="Genomic_DNA"/>
</dbReference>
<evidence type="ECO:0000256" key="1">
    <source>
        <dbReference type="SAM" id="MobiDB-lite"/>
    </source>
</evidence>
<feature type="compositionally biased region" description="Basic and acidic residues" evidence="1">
    <location>
        <begin position="539"/>
        <end position="555"/>
    </location>
</feature>
<proteinExistence type="predicted"/>
<dbReference type="Proteomes" id="UP000028828">
    <property type="component" value="Unassembled WGS sequence"/>
</dbReference>
<protein>
    <submittedName>
        <fullName evidence="2">RNAse P Rpr2/Rpp21 subunit domain-containing protein</fullName>
    </submittedName>
</protein>
<sequence length="648" mass="68827">MASLLQIAAALRGQDSASVSPQMSVQLNASLNLACSKPLSVLFANQGEKKQVQEVKDTRPVKGSSSSTSRCPDSDRIRTHPPLASSSSGSSAFPSSPGFVTEEVRAEAPEQLFPAEVREAFAEKVESLLERRAERLESSSQTRGRERKTADGELATATLAFLDVAASRLGAVAPALSASLTRRAFEVAAASGLEMDAKTKRDVCPFCGCMRIPLLTSSAVLSQVVGRKRQANRALRRDFLRQLAGGNVSAFPGKKGNSFSAKDLCRLAGASSDALHRGEAKGGSGCEEVHASMNAHSLAANRFLKNEMLFLCFLCGRSSPPVPGCISTVGVSREKPRFLGSAIRAQTRVPVSKLVSAADFNKRKRRRQESAARARLSSPNEHQCPPASSSSPPPAPLQAASSGHSQPLSSLNAHLPSSLSSPRSSLSPSFSPFPPFSSRCSVSSSSSSRLPPGPSSSESRHGSGPKRRKQFRTLEDAVRAAQKLTAGVCTTRQKAPAACGPAGAAPRSGEARQQAKRQNGRYFALASGVHPPAGGDAGRAQRVERDAQRDEGEASEFDMRADLEQRERTTVASFPEAREPGGAINMWARPTRETDPDTERKENNGLDAGGDLQEKQSVQVPVRVDAGKTDTGDSLYELLGKLNGFDTL</sequence>
<comment type="caution">
    <text evidence="2">The sequence shown here is derived from an EMBL/GenBank/DDBJ whole genome shotgun (WGS) entry which is preliminary data.</text>
</comment>
<feature type="compositionally biased region" description="Basic and acidic residues" evidence="1">
    <location>
        <begin position="49"/>
        <end position="60"/>
    </location>
</feature>
<gene>
    <name evidence="2" type="ORF">TGP89_316090</name>
</gene>
<feature type="region of interest" description="Disordered" evidence="1">
    <location>
        <begin position="529"/>
        <end position="555"/>
    </location>
</feature>
<dbReference type="OrthoDB" id="331889at2759"/>
<feature type="compositionally biased region" description="Low complexity" evidence="1">
    <location>
        <begin position="415"/>
        <end position="450"/>
    </location>
</feature>
<reference evidence="2 3" key="1">
    <citation type="submission" date="2014-03" db="EMBL/GenBank/DDBJ databases">
        <authorList>
            <person name="Sibley D."/>
            <person name="Venepally P."/>
            <person name="Karamycheva S."/>
            <person name="Hadjithomas M."/>
            <person name="Khan A."/>
            <person name="Brunk B."/>
            <person name="Roos D."/>
            <person name="Caler E."/>
            <person name="Lorenzi H."/>
        </authorList>
    </citation>
    <scope>NUCLEOTIDE SEQUENCE [LARGE SCALE GENOMIC DNA]</scope>
    <source>
        <strain evidence="3">p89</strain>
    </source>
</reference>
<evidence type="ECO:0000313" key="2">
    <source>
        <dbReference type="EMBL" id="KFG49360.1"/>
    </source>
</evidence>
<feature type="compositionally biased region" description="Low complexity" evidence="1">
    <location>
        <begin position="495"/>
        <end position="506"/>
    </location>
</feature>
<dbReference type="VEuPathDB" id="ToxoDB:TGP89_316090"/>
<dbReference type="AlphaFoldDB" id="A0A086KY92"/>
<accession>A0A086KY92</accession>
<evidence type="ECO:0000313" key="3">
    <source>
        <dbReference type="Proteomes" id="UP000028828"/>
    </source>
</evidence>
<feature type="region of interest" description="Disordered" evidence="1">
    <location>
        <begin position="360"/>
        <end position="470"/>
    </location>
</feature>